<organism evidence="1 2">
    <name type="scientific">Temnothorax longispinosus</name>
    <dbReference type="NCBI Taxonomy" id="300112"/>
    <lineage>
        <taxon>Eukaryota</taxon>
        <taxon>Metazoa</taxon>
        <taxon>Ecdysozoa</taxon>
        <taxon>Arthropoda</taxon>
        <taxon>Hexapoda</taxon>
        <taxon>Insecta</taxon>
        <taxon>Pterygota</taxon>
        <taxon>Neoptera</taxon>
        <taxon>Endopterygota</taxon>
        <taxon>Hymenoptera</taxon>
        <taxon>Apocrita</taxon>
        <taxon>Aculeata</taxon>
        <taxon>Formicoidea</taxon>
        <taxon>Formicidae</taxon>
        <taxon>Myrmicinae</taxon>
        <taxon>Temnothorax</taxon>
    </lineage>
</organism>
<dbReference type="AlphaFoldDB" id="A0A4S2KVZ8"/>
<name>A0A4S2KVZ8_9HYME</name>
<evidence type="ECO:0000313" key="1">
    <source>
        <dbReference type="EMBL" id="TGZ54273.1"/>
    </source>
</evidence>
<reference evidence="1 2" key="1">
    <citation type="journal article" date="2019" name="Philos. Trans. R. Soc. Lond., B, Biol. Sci.">
        <title>Ant behaviour and brain gene expression of defending hosts depend on the ecological success of the intruding social parasite.</title>
        <authorList>
            <person name="Kaur R."/>
            <person name="Stoldt M."/>
            <person name="Jongepier E."/>
            <person name="Feldmeyer B."/>
            <person name="Menzel F."/>
            <person name="Bornberg-Bauer E."/>
            <person name="Foitzik S."/>
        </authorList>
    </citation>
    <scope>NUCLEOTIDE SEQUENCE [LARGE SCALE GENOMIC DNA]</scope>
    <source>
        <tissue evidence="1">Whole body</tissue>
    </source>
</reference>
<dbReference type="Proteomes" id="UP000310200">
    <property type="component" value="Unassembled WGS sequence"/>
</dbReference>
<sequence length="175" mass="19817">MRETQAMELKRKNKARYVCLITRSKNWRDASRFTRSLFASATPATAFNKGRERQKPLAARILVFIAIRHQCGLLPKEHPRFASGARLDSSIENGSKDEWSLAERFTPTCVLAGYIEDPARNFIFRTESQCHGNPPGRVTNDNNGTCRVQQTSVPARRAIGKWANERSACLPSRRP</sequence>
<accession>A0A4S2KVZ8</accession>
<proteinExistence type="predicted"/>
<gene>
    <name evidence="1" type="ORF">DBV15_06260</name>
</gene>
<evidence type="ECO:0000313" key="2">
    <source>
        <dbReference type="Proteomes" id="UP000310200"/>
    </source>
</evidence>
<comment type="caution">
    <text evidence="1">The sequence shown here is derived from an EMBL/GenBank/DDBJ whole genome shotgun (WGS) entry which is preliminary data.</text>
</comment>
<dbReference type="EMBL" id="QBLH01000792">
    <property type="protein sequence ID" value="TGZ54273.1"/>
    <property type="molecule type" value="Genomic_DNA"/>
</dbReference>
<protein>
    <submittedName>
        <fullName evidence="1">Uncharacterized protein</fullName>
    </submittedName>
</protein>
<keyword evidence="2" id="KW-1185">Reference proteome</keyword>